<protein>
    <recommendedName>
        <fullName evidence="3">Methyltransferase domain-containing protein</fullName>
    </recommendedName>
</protein>
<dbReference type="AlphaFoldDB" id="A0A6N1ADD9"/>
<evidence type="ECO:0008006" key="3">
    <source>
        <dbReference type="Google" id="ProtNLM"/>
    </source>
</evidence>
<evidence type="ECO:0000313" key="1">
    <source>
        <dbReference type="EMBL" id="QKS49098.1"/>
    </source>
</evidence>
<organism evidence="1 2">
    <name type="scientific">Azospirillum oryzae</name>
    <dbReference type="NCBI Taxonomy" id="286727"/>
    <lineage>
        <taxon>Bacteria</taxon>
        <taxon>Pseudomonadati</taxon>
        <taxon>Pseudomonadota</taxon>
        <taxon>Alphaproteobacteria</taxon>
        <taxon>Rhodospirillales</taxon>
        <taxon>Azospirillaceae</taxon>
        <taxon>Azospirillum</taxon>
    </lineage>
</organism>
<dbReference type="Proteomes" id="UP000509702">
    <property type="component" value="Plasmid unnamed1"/>
</dbReference>
<dbReference type="SUPFAM" id="SSF53335">
    <property type="entry name" value="S-adenosyl-L-methionine-dependent methyltransferases"/>
    <property type="match status" value="1"/>
</dbReference>
<dbReference type="EMBL" id="CP054615">
    <property type="protein sequence ID" value="QKS49098.1"/>
    <property type="molecule type" value="Genomic_DNA"/>
</dbReference>
<name>A0A6N1ADD9_9PROT</name>
<sequence>MPLGPYACDLLARLTKDHLLKGRIGFLGRLWPSQVTFGQVKTLLSKHGSFPNIATAGYADDRIINDKRLTGLLGFSECLAIDFDRSEEAEIEQDLNVTPPASHIGYFDVLYNNGTMEHIFHVPNFLENAFHYLKNDGVIIHSSPMNNVPEHGFYQFSPTFFFDYYEANVFEILECSIVEHDFTNGQHRHRHWSFNSYDHQPDPLYAKLGAPGNSHDVVFVARRRGASTSNTIPTQFRYRRNTVSAAG</sequence>
<reference evidence="1 2" key="1">
    <citation type="submission" date="2020-06" db="EMBL/GenBank/DDBJ databases">
        <title>Complete genome of Azosprillum oryzae KACC14407.</title>
        <authorList>
            <person name="Kim M."/>
            <person name="Park Y.-J."/>
            <person name="Shin J.-H."/>
        </authorList>
    </citation>
    <scope>NUCLEOTIDE SEQUENCE [LARGE SCALE GENOMIC DNA]</scope>
    <source>
        <strain evidence="1 2">KACC 14407</strain>
        <plasmid evidence="1 2">unnamed1</plasmid>
    </source>
</reference>
<accession>A0A6N1ADD9</accession>
<keyword evidence="2" id="KW-1185">Reference proteome</keyword>
<geneLocation type="plasmid" evidence="1 2">
    <name>unnamed1</name>
</geneLocation>
<dbReference type="KEGG" id="aoz:HUE56_00890"/>
<evidence type="ECO:0000313" key="2">
    <source>
        <dbReference type="Proteomes" id="UP000509702"/>
    </source>
</evidence>
<dbReference type="Gene3D" id="3.40.50.150">
    <property type="entry name" value="Vaccinia Virus protein VP39"/>
    <property type="match status" value="1"/>
</dbReference>
<dbReference type="InterPro" id="IPR029063">
    <property type="entry name" value="SAM-dependent_MTases_sf"/>
</dbReference>
<dbReference type="OrthoDB" id="8842400at2"/>
<gene>
    <name evidence="1" type="ORF">HUE56_00890</name>
</gene>
<dbReference type="RefSeq" id="WP_149200371.1">
    <property type="nucleotide sequence ID" value="NZ_BSOV01000032.1"/>
</dbReference>
<proteinExistence type="predicted"/>
<keyword evidence="1" id="KW-0614">Plasmid</keyword>